<protein>
    <submittedName>
        <fullName evidence="1">Uncharacterized protein</fullName>
    </submittedName>
</protein>
<comment type="caution">
    <text evidence="1">The sequence shown here is derived from an EMBL/GenBank/DDBJ whole genome shotgun (WGS) entry which is preliminary data.</text>
</comment>
<keyword evidence="2" id="KW-1185">Reference proteome</keyword>
<dbReference type="AlphaFoldDB" id="A0A6D2KF88"/>
<gene>
    <name evidence="1" type="ORF">MERR_LOCUS37731</name>
</gene>
<organism evidence="1 2">
    <name type="scientific">Microthlaspi erraticum</name>
    <dbReference type="NCBI Taxonomy" id="1685480"/>
    <lineage>
        <taxon>Eukaryota</taxon>
        <taxon>Viridiplantae</taxon>
        <taxon>Streptophyta</taxon>
        <taxon>Embryophyta</taxon>
        <taxon>Tracheophyta</taxon>
        <taxon>Spermatophyta</taxon>
        <taxon>Magnoliopsida</taxon>
        <taxon>eudicotyledons</taxon>
        <taxon>Gunneridae</taxon>
        <taxon>Pentapetalae</taxon>
        <taxon>rosids</taxon>
        <taxon>malvids</taxon>
        <taxon>Brassicales</taxon>
        <taxon>Brassicaceae</taxon>
        <taxon>Coluteocarpeae</taxon>
        <taxon>Microthlaspi</taxon>
    </lineage>
</organism>
<dbReference type="Proteomes" id="UP000467841">
    <property type="component" value="Unassembled WGS sequence"/>
</dbReference>
<name>A0A6D2KF88_9BRAS</name>
<proteinExistence type="predicted"/>
<accession>A0A6D2KF88</accession>
<sequence>MPILFQSRSLKGTMRLRRRDISLLNSAVDSYGEMSFRFRAIGPQISPSYEYFLAFLCFRHDPTTLIRPVRILLFRFLLTQP</sequence>
<dbReference type="EMBL" id="CACVBM020001451">
    <property type="protein sequence ID" value="CAA7050496.1"/>
    <property type="molecule type" value="Genomic_DNA"/>
</dbReference>
<evidence type="ECO:0000313" key="1">
    <source>
        <dbReference type="EMBL" id="CAA7050496.1"/>
    </source>
</evidence>
<evidence type="ECO:0000313" key="2">
    <source>
        <dbReference type="Proteomes" id="UP000467841"/>
    </source>
</evidence>
<reference evidence="1" key="1">
    <citation type="submission" date="2020-01" db="EMBL/GenBank/DDBJ databases">
        <authorList>
            <person name="Mishra B."/>
        </authorList>
    </citation>
    <scope>NUCLEOTIDE SEQUENCE [LARGE SCALE GENOMIC DNA]</scope>
</reference>